<dbReference type="Gene3D" id="2.40.240.20">
    <property type="entry name" value="Hypothetical PUA domain-like, domain 1"/>
    <property type="match status" value="1"/>
</dbReference>
<evidence type="ECO:0000259" key="13">
    <source>
        <dbReference type="Pfam" id="PF04452"/>
    </source>
</evidence>
<protein>
    <recommendedName>
        <fullName evidence="4 12">Ribosomal RNA small subunit methyltransferase E</fullName>
        <ecNumber evidence="3 12">2.1.1.193</ecNumber>
    </recommendedName>
</protein>
<dbReference type="PANTHER" id="PTHR30027:SF3">
    <property type="entry name" value="16S RRNA (URACIL(1498)-N(3))-METHYLTRANSFERASE"/>
    <property type="match status" value="1"/>
</dbReference>
<keyword evidence="6 12" id="KW-0698">rRNA processing</keyword>
<keyword evidence="9 12" id="KW-0949">S-adenosyl-L-methionine</keyword>
<dbReference type="GO" id="GO:0005737">
    <property type="term" value="C:cytoplasm"/>
    <property type="evidence" value="ECO:0007669"/>
    <property type="project" value="UniProtKB-SubCell"/>
</dbReference>
<dbReference type="GO" id="GO:0070475">
    <property type="term" value="P:rRNA base methylation"/>
    <property type="evidence" value="ECO:0007669"/>
    <property type="project" value="TreeGrafter"/>
</dbReference>
<comment type="similarity">
    <text evidence="2 12">Belongs to the RNA methyltransferase RsmE family.</text>
</comment>
<dbReference type="Proteomes" id="UP000019087">
    <property type="component" value="Chromosome"/>
</dbReference>
<comment type="subcellular location">
    <subcellularLocation>
        <location evidence="1 12">Cytoplasm</location>
    </subcellularLocation>
</comment>
<sequence length="247" mass="28955">MKKNIPRLYIKENLKIKQIFYLSRYDTYYIQKVLRMKVEDVLEIFNNTNYIFFSKIIYLSDKIIKIKIFDCKFKNNESPLHIHLGQVISSNEKMDFTIQKSVEMGVNIITPLISEYCNVKKKGIDFSKKIKRWEKIVVASCQQCRRNIIPIIQYPQDIFSWCQNNTKNSTKIIFHPESKSTINHLPQYTNNVHMIVGSEGGFSNNEIFKITEYGFFSIKLGPRILRTETATVVAITALQIKFGDFLI</sequence>
<dbReference type="EMBL" id="CP002697">
    <property type="protein sequence ID" value="AHG59982.1"/>
    <property type="molecule type" value="Genomic_DNA"/>
</dbReference>
<keyword evidence="5 12" id="KW-0963">Cytoplasm</keyword>
<dbReference type="GO" id="GO:0070042">
    <property type="term" value="F:rRNA (uridine-N3-)-methyltransferase activity"/>
    <property type="evidence" value="ECO:0007669"/>
    <property type="project" value="TreeGrafter"/>
</dbReference>
<dbReference type="InterPro" id="IPR046887">
    <property type="entry name" value="RsmE_PUA-like"/>
</dbReference>
<feature type="domain" description="Ribosomal RNA small subunit methyltransferase E methyltransferase" evidence="13">
    <location>
        <begin position="76"/>
        <end position="239"/>
    </location>
</feature>
<dbReference type="NCBIfam" id="NF008692">
    <property type="entry name" value="PRK11713.1-5"/>
    <property type="match status" value="1"/>
</dbReference>
<comment type="function">
    <text evidence="10 12">Specifically methylates the N3 position of the uracil ring of uridine 1498 (m3U1498) in 16S rRNA. Acts on the fully assembled 30S ribosomal subunit.</text>
</comment>
<dbReference type="SUPFAM" id="SSF88697">
    <property type="entry name" value="PUA domain-like"/>
    <property type="match status" value="1"/>
</dbReference>
<keyword evidence="7 12" id="KW-0489">Methyltransferase</keyword>
<evidence type="ECO:0000256" key="3">
    <source>
        <dbReference type="ARBA" id="ARBA00012328"/>
    </source>
</evidence>
<evidence type="ECO:0000259" key="14">
    <source>
        <dbReference type="Pfam" id="PF20260"/>
    </source>
</evidence>
<dbReference type="EC" id="2.1.1.193" evidence="3 12"/>
<dbReference type="NCBIfam" id="TIGR00046">
    <property type="entry name" value="RsmE family RNA methyltransferase"/>
    <property type="match status" value="1"/>
</dbReference>
<evidence type="ECO:0000256" key="7">
    <source>
        <dbReference type="ARBA" id="ARBA00022603"/>
    </source>
</evidence>
<dbReference type="InterPro" id="IPR015947">
    <property type="entry name" value="PUA-like_sf"/>
</dbReference>
<keyword evidence="8 12" id="KW-0808">Transferase</keyword>
<dbReference type="InterPro" id="IPR006700">
    <property type="entry name" value="RsmE"/>
</dbReference>
<evidence type="ECO:0000256" key="8">
    <source>
        <dbReference type="ARBA" id="ARBA00022679"/>
    </source>
</evidence>
<dbReference type="Pfam" id="PF20260">
    <property type="entry name" value="PUA_4"/>
    <property type="match status" value="1"/>
</dbReference>
<dbReference type="PIRSF" id="PIRSF015601">
    <property type="entry name" value="MTase_slr0722"/>
    <property type="match status" value="1"/>
</dbReference>
<evidence type="ECO:0000256" key="5">
    <source>
        <dbReference type="ARBA" id="ARBA00022490"/>
    </source>
</evidence>
<dbReference type="KEGG" id="bapu:BUMPUSDA_CDS00189"/>
<evidence type="ECO:0000256" key="1">
    <source>
        <dbReference type="ARBA" id="ARBA00004496"/>
    </source>
</evidence>
<dbReference type="AlphaFoldDB" id="W0P3F9"/>
<evidence type="ECO:0000313" key="15">
    <source>
        <dbReference type="EMBL" id="AHG59982.1"/>
    </source>
</evidence>
<feature type="domain" description="Ribosomal RNA small subunit methyltransferase E PUA-like" evidence="14">
    <location>
        <begin position="29"/>
        <end position="68"/>
    </location>
</feature>
<evidence type="ECO:0000256" key="12">
    <source>
        <dbReference type="PIRNR" id="PIRNR015601"/>
    </source>
</evidence>
<evidence type="ECO:0000256" key="2">
    <source>
        <dbReference type="ARBA" id="ARBA00005528"/>
    </source>
</evidence>
<proteinExistence type="inferred from homology"/>
<evidence type="ECO:0000256" key="6">
    <source>
        <dbReference type="ARBA" id="ARBA00022552"/>
    </source>
</evidence>
<comment type="catalytic activity">
    <reaction evidence="11 12">
        <text>uridine(1498) in 16S rRNA + S-adenosyl-L-methionine = N(3)-methyluridine(1498) in 16S rRNA + S-adenosyl-L-homocysteine + H(+)</text>
        <dbReference type="Rhea" id="RHEA:42920"/>
        <dbReference type="Rhea" id="RHEA-COMP:10283"/>
        <dbReference type="Rhea" id="RHEA-COMP:10284"/>
        <dbReference type="ChEBI" id="CHEBI:15378"/>
        <dbReference type="ChEBI" id="CHEBI:57856"/>
        <dbReference type="ChEBI" id="CHEBI:59789"/>
        <dbReference type="ChEBI" id="CHEBI:65315"/>
        <dbReference type="ChEBI" id="CHEBI:74502"/>
        <dbReference type="EC" id="2.1.1.193"/>
    </reaction>
</comment>
<dbReference type="PANTHER" id="PTHR30027">
    <property type="entry name" value="RIBOSOMAL RNA SMALL SUBUNIT METHYLTRANSFERASE E"/>
    <property type="match status" value="1"/>
</dbReference>
<evidence type="ECO:0000256" key="4">
    <source>
        <dbReference type="ARBA" id="ARBA00013673"/>
    </source>
</evidence>
<evidence type="ECO:0000256" key="10">
    <source>
        <dbReference type="ARBA" id="ARBA00025699"/>
    </source>
</evidence>
<reference evidence="15 16" key="1">
    <citation type="journal article" date="2013" name="BMC Genomics">
        <title>Comparative analysis of genome sequences from four strains of the Buchnera aphidicola Mp endosymbion of the green peach aphid, Myzus persicae.</title>
        <authorList>
            <person name="Jiang Z."/>
            <person name="Jones D.H."/>
            <person name="Khuri S."/>
            <person name="Tsinoremas N.F."/>
            <person name="Wyss T."/>
            <person name="Jander G."/>
            <person name="Wilson A.C."/>
        </authorList>
    </citation>
    <scope>NUCLEOTIDE SEQUENCE [LARGE SCALE GENOMIC DNA]</scope>
    <source>
        <strain evidence="16">str. USDA (Myzus persicae)</strain>
    </source>
</reference>
<evidence type="ECO:0000313" key="16">
    <source>
        <dbReference type="Proteomes" id="UP000019087"/>
    </source>
</evidence>
<dbReference type="InterPro" id="IPR029026">
    <property type="entry name" value="tRNA_m1G_MTases_N"/>
</dbReference>
<dbReference type="InterPro" id="IPR046886">
    <property type="entry name" value="RsmE_MTase_dom"/>
</dbReference>
<dbReference type="InterPro" id="IPR029028">
    <property type="entry name" value="Alpha/beta_knot_MTases"/>
</dbReference>
<dbReference type="PATRIC" id="fig|1009856.3.peg.400"/>
<dbReference type="Pfam" id="PF04452">
    <property type="entry name" value="Methyltrans_RNA"/>
    <property type="match status" value="1"/>
</dbReference>
<accession>W0P3F9</accession>
<organism evidence="15 16">
    <name type="scientific">Buchnera aphidicola str. USDA</name>
    <name type="common">Myzus persicae</name>
    <dbReference type="NCBI Taxonomy" id="1009856"/>
    <lineage>
        <taxon>Bacteria</taxon>
        <taxon>Pseudomonadati</taxon>
        <taxon>Pseudomonadota</taxon>
        <taxon>Gammaproteobacteria</taxon>
        <taxon>Enterobacterales</taxon>
        <taxon>Erwiniaceae</taxon>
        <taxon>Buchnera</taxon>
    </lineage>
</organism>
<evidence type="ECO:0000256" key="9">
    <source>
        <dbReference type="ARBA" id="ARBA00022691"/>
    </source>
</evidence>
<dbReference type="Gene3D" id="3.40.1280.10">
    <property type="match status" value="1"/>
</dbReference>
<evidence type="ECO:0000256" key="11">
    <source>
        <dbReference type="ARBA" id="ARBA00047944"/>
    </source>
</evidence>
<name>W0P3F9_BUCMP</name>
<dbReference type="CDD" id="cd18084">
    <property type="entry name" value="RsmE-like"/>
    <property type="match status" value="1"/>
</dbReference>
<dbReference type="SUPFAM" id="SSF75217">
    <property type="entry name" value="alpha/beta knot"/>
    <property type="match status" value="1"/>
</dbReference>
<gene>
    <name evidence="15" type="primary">yggj</name>
    <name evidence="15" type="ORF">BUMPUSDA_CDS00189</name>
</gene>
<dbReference type="HOGENOM" id="CLU_067442_5_1_6"/>